<dbReference type="AlphaFoldDB" id="A0A6C0AJZ6"/>
<organism evidence="1">
    <name type="scientific">viral metagenome</name>
    <dbReference type="NCBI Taxonomy" id="1070528"/>
    <lineage>
        <taxon>unclassified sequences</taxon>
        <taxon>metagenomes</taxon>
        <taxon>organismal metagenomes</taxon>
    </lineage>
</organism>
<sequence>MDPLTIGVGVLVLGGTAAWAFSKSTDASAVQIQTATQSGTVPYTSTSSLPRSNNQEGGAVFSFEGWVDINDFTTVGYGQQRMLFSRADCPGLYIDSTSNSFLVKVSTYGAMESVLISNIPSQKWIHFAIVVSQYSVDIYINGILRQHHTLNQLPKQEDAPVQVAGNAFDGQIGGLTYYSRALSAAEIGLHAAAAPPPSLIASPPSGQYLDITWFTGR</sequence>
<evidence type="ECO:0008006" key="2">
    <source>
        <dbReference type="Google" id="ProtNLM"/>
    </source>
</evidence>
<dbReference type="EMBL" id="MN740664">
    <property type="protein sequence ID" value="QHS79956.1"/>
    <property type="molecule type" value="Genomic_DNA"/>
</dbReference>
<dbReference type="SUPFAM" id="SSF49899">
    <property type="entry name" value="Concanavalin A-like lectins/glucanases"/>
    <property type="match status" value="1"/>
</dbReference>
<evidence type="ECO:0000313" key="1">
    <source>
        <dbReference type="EMBL" id="QHS79956.1"/>
    </source>
</evidence>
<name>A0A6C0AJZ6_9ZZZZ</name>
<dbReference type="Gene3D" id="2.60.120.200">
    <property type="match status" value="1"/>
</dbReference>
<proteinExistence type="predicted"/>
<accession>A0A6C0AJZ6</accession>
<dbReference type="Pfam" id="PF13385">
    <property type="entry name" value="Laminin_G_3"/>
    <property type="match status" value="1"/>
</dbReference>
<reference evidence="1" key="1">
    <citation type="journal article" date="2020" name="Nature">
        <title>Giant virus diversity and host interactions through global metagenomics.</title>
        <authorList>
            <person name="Schulz F."/>
            <person name="Roux S."/>
            <person name="Paez-Espino D."/>
            <person name="Jungbluth S."/>
            <person name="Walsh D.A."/>
            <person name="Denef V.J."/>
            <person name="McMahon K.D."/>
            <person name="Konstantinidis K.T."/>
            <person name="Eloe-Fadrosh E.A."/>
            <person name="Kyrpides N.C."/>
            <person name="Woyke T."/>
        </authorList>
    </citation>
    <scope>NUCLEOTIDE SEQUENCE</scope>
    <source>
        <strain evidence="1">GVMAG-S-1035375-24</strain>
    </source>
</reference>
<dbReference type="InterPro" id="IPR013320">
    <property type="entry name" value="ConA-like_dom_sf"/>
</dbReference>
<protein>
    <recommendedName>
        <fullName evidence="2">Lectin/glucanase superfamily protein</fullName>
    </recommendedName>
</protein>